<proteinExistence type="predicted"/>
<dbReference type="EMBL" id="QTSX02003687">
    <property type="protein sequence ID" value="KAJ9068814.1"/>
    <property type="molecule type" value="Genomic_DNA"/>
</dbReference>
<protein>
    <submittedName>
        <fullName evidence="1">Uncharacterized protein</fullName>
    </submittedName>
</protein>
<evidence type="ECO:0000313" key="1">
    <source>
        <dbReference type="EMBL" id="KAJ9068814.1"/>
    </source>
</evidence>
<organism evidence="1 2">
    <name type="scientific">Entomophthora muscae</name>
    <dbReference type="NCBI Taxonomy" id="34485"/>
    <lineage>
        <taxon>Eukaryota</taxon>
        <taxon>Fungi</taxon>
        <taxon>Fungi incertae sedis</taxon>
        <taxon>Zoopagomycota</taxon>
        <taxon>Entomophthoromycotina</taxon>
        <taxon>Entomophthoromycetes</taxon>
        <taxon>Entomophthorales</taxon>
        <taxon>Entomophthoraceae</taxon>
        <taxon>Entomophthora</taxon>
    </lineage>
</organism>
<evidence type="ECO:0000313" key="2">
    <source>
        <dbReference type="Proteomes" id="UP001165960"/>
    </source>
</evidence>
<sequence length="68" mass="7545">MSKKQPTVQGSSNVAIVVMSDKLLLTMLTGNPQLQDLNPDSLQAASLQIFGLKLEQYWTLENPLKLMN</sequence>
<gene>
    <name evidence="1" type="ORF">DSO57_1024906</name>
</gene>
<reference evidence="1" key="1">
    <citation type="submission" date="2022-04" db="EMBL/GenBank/DDBJ databases">
        <title>Genome of the entomopathogenic fungus Entomophthora muscae.</title>
        <authorList>
            <person name="Elya C."/>
            <person name="Lovett B.R."/>
            <person name="Lee E."/>
            <person name="Macias A.M."/>
            <person name="Hajek A.E."/>
            <person name="De Bivort B.L."/>
            <person name="Kasson M.T."/>
            <person name="De Fine Licht H.H."/>
            <person name="Stajich J.E."/>
        </authorList>
    </citation>
    <scope>NUCLEOTIDE SEQUENCE</scope>
    <source>
        <strain evidence="1">Berkeley</strain>
    </source>
</reference>
<accession>A0ACC2T2C6</accession>
<comment type="caution">
    <text evidence="1">The sequence shown here is derived from an EMBL/GenBank/DDBJ whole genome shotgun (WGS) entry which is preliminary data.</text>
</comment>
<dbReference type="Proteomes" id="UP001165960">
    <property type="component" value="Unassembled WGS sequence"/>
</dbReference>
<name>A0ACC2T2C6_9FUNG</name>
<keyword evidence="2" id="KW-1185">Reference proteome</keyword>